<evidence type="ECO:0000313" key="1">
    <source>
        <dbReference type="EMBL" id="KAJ1211403.1"/>
    </source>
</evidence>
<dbReference type="Proteomes" id="UP001066276">
    <property type="component" value="Chromosome 1_2"/>
</dbReference>
<reference evidence="1" key="1">
    <citation type="journal article" date="2022" name="bioRxiv">
        <title>Sequencing and chromosome-scale assembly of the giantPleurodeles waltlgenome.</title>
        <authorList>
            <person name="Brown T."/>
            <person name="Elewa A."/>
            <person name="Iarovenko S."/>
            <person name="Subramanian E."/>
            <person name="Araus A.J."/>
            <person name="Petzold A."/>
            <person name="Susuki M."/>
            <person name="Suzuki K.-i.T."/>
            <person name="Hayashi T."/>
            <person name="Toyoda A."/>
            <person name="Oliveira C."/>
            <person name="Osipova E."/>
            <person name="Leigh N.D."/>
            <person name="Simon A."/>
            <person name="Yun M.H."/>
        </authorList>
    </citation>
    <scope>NUCLEOTIDE SEQUENCE</scope>
    <source>
        <strain evidence="1">20211129_DDA</strain>
        <tissue evidence="1">Liver</tissue>
    </source>
</reference>
<comment type="caution">
    <text evidence="1">The sequence shown here is derived from an EMBL/GenBank/DDBJ whole genome shotgun (WGS) entry which is preliminary data.</text>
</comment>
<gene>
    <name evidence="1" type="ORF">NDU88_006763</name>
</gene>
<name>A0AAV7WFQ9_PLEWA</name>
<dbReference type="EMBL" id="JANPWB010000002">
    <property type="protein sequence ID" value="KAJ1211403.1"/>
    <property type="molecule type" value="Genomic_DNA"/>
</dbReference>
<dbReference type="AlphaFoldDB" id="A0AAV7WFQ9"/>
<keyword evidence="2" id="KW-1185">Reference proteome</keyword>
<accession>A0AAV7WFQ9</accession>
<organism evidence="1 2">
    <name type="scientific">Pleurodeles waltl</name>
    <name type="common">Iberian ribbed newt</name>
    <dbReference type="NCBI Taxonomy" id="8319"/>
    <lineage>
        <taxon>Eukaryota</taxon>
        <taxon>Metazoa</taxon>
        <taxon>Chordata</taxon>
        <taxon>Craniata</taxon>
        <taxon>Vertebrata</taxon>
        <taxon>Euteleostomi</taxon>
        <taxon>Amphibia</taxon>
        <taxon>Batrachia</taxon>
        <taxon>Caudata</taxon>
        <taxon>Salamandroidea</taxon>
        <taxon>Salamandridae</taxon>
        <taxon>Pleurodelinae</taxon>
        <taxon>Pleurodeles</taxon>
    </lineage>
</organism>
<proteinExistence type="predicted"/>
<evidence type="ECO:0000313" key="2">
    <source>
        <dbReference type="Proteomes" id="UP001066276"/>
    </source>
</evidence>
<protein>
    <submittedName>
        <fullName evidence="1">Uncharacterized protein</fullName>
    </submittedName>
</protein>
<sequence length="74" mass="8113">MYLRQYQPPHSKVVFLRHTALDCSIVRAGGEMVKVPVKCSSRAQHAAVGARIAPTSSRGACCAHDSVLVFLRIY</sequence>